<dbReference type="Pfam" id="PF07797">
    <property type="entry name" value="DUF1639"/>
    <property type="match status" value="1"/>
</dbReference>
<dbReference type="InterPro" id="IPR012438">
    <property type="entry name" value="DUF1639"/>
</dbReference>
<dbReference type="EMBL" id="CAMAPF010000128">
    <property type="protein sequence ID" value="CAH9104738.1"/>
    <property type="molecule type" value="Genomic_DNA"/>
</dbReference>
<feature type="compositionally biased region" description="Low complexity" evidence="1">
    <location>
        <begin position="215"/>
        <end position="233"/>
    </location>
</feature>
<dbReference type="AlphaFoldDB" id="A0AAV0DMW4"/>
<protein>
    <recommendedName>
        <fullName evidence="4">DUF1639 family protein</fullName>
    </recommendedName>
</protein>
<feature type="region of interest" description="Disordered" evidence="1">
    <location>
        <begin position="28"/>
        <end position="63"/>
    </location>
</feature>
<keyword evidence="3" id="KW-1185">Reference proteome</keyword>
<organism evidence="2 3">
    <name type="scientific">Cuscuta epithymum</name>
    <dbReference type="NCBI Taxonomy" id="186058"/>
    <lineage>
        <taxon>Eukaryota</taxon>
        <taxon>Viridiplantae</taxon>
        <taxon>Streptophyta</taxon>
        <taxon>Embryophyta</taxon>
        <taxon>Tracheophyta</taxon>
        <taxon>Spermatophyta</taxon>
        <taxon>Magnoliopsida</taxon>
        <taxon>eudicotyledons</taxon>
        <taxon>Gunneridae</taxon>
        <taxon>Pentapetalae</taxon>
        <taxon>asterids</taxon>
        <taxon>lamiids</taxon>
        <taxon>Solanales</taxon>
        <taxon>Convolvulaceae</taxon>
        <taxon>Cuscuteae</taxon>
        <taxon>Cuscuta</taxon>
        <taxon>Cuscuta subgen. Cuscuta</taxon>
    </lineage>
</organism>
<name>A0AAV0DMW4_9ASTE</name>
<reference evidence="2" key="1">
    <citation type="submission" date="2022-07" db="EMBL/GenBank/DDBJ databases">
        <authorList>
            <person name="Macas J."/>
            <person name="Novak P."/>
            <person name="Neumann P."/>
        </authorList>
    </citation>
    <scope>NUCLEOTIDE SEQUENCE</scope>
</reference>
<evidence type="ECO:0008006" key="4">
    <source>
        <dbReference type="Google" id="ProtNLM"/>
    </source>
</evidence>
<comment type="caution">
    <text evidence="2">The sequence shown here is derived from an EMBL/GenBank/DDBJ whole genome shotgun (WGS) entry which is preliminary data.</text>
</comment>
<proteinExistence type="predicted"/>
<evidence type="ECO:0000313" key="3">
    <source>
        <dbReference type="Proteomes" id="UP001152523"/>
    </source>
</evidence>
<feature type="region of interest" description="Disordered" evidence="1">
    <location>
        <begin position="212"/>
        <end position="249"/>
    </location>
</feature>
<accession>A0AAV0DMW4</accession>
<evidence type="ECO:0000313" key="2">
    <source>
        <dbReference type="EMBL" id="CAH9104738.1"/>
    </source>
</evidence>
<sequence length="322" mass="35219">MAMGSHRSKPPLHNFTLPCGLKWGNRKFPNGKTDAVHRRSNGTSPEKSLGGRRPEAGLGWKNHGSDDRILSMDVFKNGRTERGWEFRAEVEDGIAAVREKLLLDLQAATDKMKEAILGAGLRDGERPLVAEEGEERPPVPTTGSETIASVGPSETARPWNLRTRRSRNKHLKVAAAVTGESNSGLKVDVASPATPYGSPFKNINESLRVMRSRPTADQTAAADHSTAADADQSPEITVDDSTAAASAGASSIAVKRERAKFSVSLTRREIEEDFVSIISRKPNRRPKKRAKYIQKNLDSLFPGLWLTEINADMYKVPGDQSK</sequence>
<dbReference type="PANTHER" id="PTHR33130:SF43">
    <property type="entry name" value="OS01G0688600 PROTEIN"/>
    <property type="match status" value="1"/>
</dbReference>
<feature type="region of interest" description="Disordered" evidence="1">
    <location>
        <begin position="130"/>
        <end position="159"/>
    </location>
</feature>
<dbReference type="Proteomes" id="UP001152523">
    <property type="component" value="Unassembled WGS sequence"/>
</dbReference>
<evidence type="ECO:0000256" key="1">
    <source>
        <dbReference type="SAM" id="MobiDB-lite"/>
    </source>
</evidence>
<dbReference type="PANTHER" id="PTHR33130">
    <property type="entry name" value="PUTATIVE (DUF1639)-RELATED"/>
    <property type="match status" value="1"/>
</dbReference>
<gene>
    <name evidence="2" type="ORF">CEPIT_LOCUS16891</name>
</gene>